<dbReference type="PROSITE" id="PS50977">
    <property type="entry name" value="HTH_TETR_2"/>
    <property type="match status" value="1"/>
</dbReference>
<reference evidence="4 5" key="1">
    <citation type="submission" date="2018-06" db="EMBL/GenBank/DDBJ databases">
        <authorList>
            <consortium name="Pathogen Informatics"/>
            <person name="Doyle S."/>
        </authorList>
    </citation>
    <scope>NUCLEOTIDE SEQUENCE [LARGE SCALE GENOMIC DNA]</scope>
    <source>
        <strain evidence="4 5">NCTC10821</strain>
    </source>
</reference>
<dbReference type="GO" id="GO:0003677">
    <property type="term" value="F:DNA binding"/>
    <property type="evidence" value="ECO:0007669"/>
    <property type="project" value="UniProtKB-UniRule"/>
</dbReference>
<dbReference type="InterPro" id="IPR009057">
    <property type="entry name" value="Homeodomain-like_sf"/>
</dbReference>
<dbReference type="PANTHER" id="PTHR43479">
    <property type="entry name" value="ACREF/ENVCD OPERON REPRESSOR-RELATED"/>
    <property type="match status" value="1"/>
</dbReference>
<name>A0A378THL9_9MYCO</name>
<dbReference type="Gene3D" id="1.10.357.10">
    <property type="entry name" value="Tetracycline Repressor, domain 2"/>
    <property type="match status" value="1"/>
</dbReference>
<proteinExistence type="predicted"/>
<feature type="DNA-binding region" description="H-T-H motif" evidence="2">
    <location>
        <begin position="32"/>
        <end position="51"/>
    </location>
</feature>
<dbReference type="PANTHER" id="PTHR43479:SF11">
    <property type="entry name" value="ACREF_ENVCD OPERON REPRESSOR-RELATED"/>
    <property type="match status" value="1"/>
</dbReference>
<keyword evidence="5" id="KW-1185">Reference proteome</keyword>
<feature type="domain" description="HTH tetR-type" evidence="3">
    <location>
        <begin position="8"/>
        <end position="69"/>
    </location>
</feature>
<protein>
    <submittedName>
        <fullName evidence="4">Transcriptional regulator</fullName>
    </submittedName>
</protein>
<evidence type="ECO:0000313" key="5">
    <source>
        <dbReference type="Proteomes" id="UP000254978"/>
    </source>
</evidence>
<keyword evidence="1 2" id="KW-0238">DNA-binding</keyword>
<dbReference type="SUPFAM" id="SSF46689">
    <property type="entry name" value="Homeodomain-like"/>
    <property type="match status" value="1"/>
</dbReference>
<sequence length="197" mass="21438">MDARERDASRRQRFLEAGLDLLGGEDAPEELTVRTICKQAGLSLRYFYESFTDKDDFVAAVFDSVTGRLAATTQAAVAAAPAAEQNRAGIANIVAIISEDPRLGRLLFSTRLSNRLVLIKRAEQGGIFAMLSREHIQSALQVPGNSRISAVAHFVVGGVVQTLSAWLSGEIALGPDELVKQLHTILDQLHEPQLFRA</sequence>
<dbReference type="AlphaFoldDB" id="A0A378THL9"/>
<accession>A0A378THL9</accession>
<evidence type="ECO:0000256" key="2">
    <source>
        <dbReference type="PROSITE-ProRule" id="PRU00335"/>
    </source>
</evidence>
<evidence type="ECO:0000256" key="1">
    <source>
        <dbReference type="ARBA" id="ARBA00023125"/>
    </source>
</evidence>
<dbReference type="InterPro" id="IPR050624">
    <property type="entry name" value="HTH-type_Tx_Regulator"/>
</dbReference>
<evidence type="ECO:0000259" key="3">
    <source>
        <dbReference type="PROSITE" id="PS50977"/>
    </source>
</evidence>
<dbReference type="InterPro" id="IPR001647">
    <property type="entry name" value="HTH_TetR"/>
</dbReference>
<dbReference type="Proteomes" id="UP000254978">
    <property type="component" value="Unassembled WGS sequence"/>
</dbReference>
<organism evidence="4 5">
    <name type="scientific">Mycolicibacterium tokaiense</name>
    <dbReference type="NCBI Taxonomy" id="39695"/>
    <lineage>
        <taxon>Bacteria</taxon>
        <taxon>Bacillati</taxon>
        <taxon>Actinomycetota</taxon>
        <taxon>Actinomycetes</taxon>
        <taxon>Mycobacteriales</taxon>
        <taxon>Mycobacteriaceae</taxon>
        <taxon>Mycolicibacterium</taxon>
    </lineage>
</organism>
<evidence type="ECO:0000313" key="4">
    <source>
        <dbReference type="EMBL" id="STZ60302.1"/>
    </source>
</evidence>
<dbReference type="EMBL" id="UGQT01000001">
    <property type="protein sequence ID" value="STZ60302.1"/>
    <property type="molecule type" value="Genomic_DNA"/>
</dbReference>
<gene>
    <name evidence="4" type="ORF">NCTC10821_03841</name>
</gene>